<keyword evidence="1" id="KW-0808">Transferase</keyword>
<dbReference type="SMART" id="SM00563">
    <property type="entry name" value="PlsC"/>
    <property type="match status" value="1"/>
</dbReference>
<comment type="caution">
    <text evidence="6">The sequence shown here is derived from an EMBL/GenBank/DDBJ whole genome shotgun (WGS) entry which is preliminary data.</text>
</comment>
<proteinExistence type="predicted"/>
<evidence type="ECO:0000259" key="5">
    <source>
        <dbReference type="SMART" id="SM00563"/>
    </source>
</evidence>
<feature type="domain" description="Phospholipid/glycerol acyltransferase" evidence="5">
    <location>
        <begin position="70"/>
        <end position="185"/>
    </location>
</feature>
<accession>A0ABN2YWX5</accession>
<gene>
    <name evidence="6" type="ORF">GCM10009825_15080</name>
</gene>
<evidence type="ECO:0000256" key="2">
    <source>
        <dbReference type="ARBA" id="ARBA00023315"/>
    </source>
</evidence>
<evidence type="ECO:0000256" key="3">
    <source>
        <dbReference type="SAM" id="MobiDB-lite"/>
    </source>
</evidence>
<protein>
    <submittedName>
        <fullName evidence="6">Lysophospholipid acyltransferase family protein</fullName>
    </submittedName>
</protein>
<keyword evidence="7" id="KW-1185">Reference proteome</keyword>
<feature type="transmembrane region" description="Helical" evidence="4">
    <location>
        <begin position="70"/>
        <end position="91"/>
    </location>
</feature>
<reference evidence="6 7" key="1">
    <citation type="journal article" date="2019" name="Int. J. Syst. Evol. Microbiol.">
        <title>The Global Catalogue of Microorganisms (GCM) 10K type strain sequencing project: providing services to taxonomists for standard genome sequencing and annotation.</title>
        <authorList>
            <consortium name="The Broad Institute Genomics Platform"/>
            <consortium name="The Broad Institute Genome Sequencing Center for Infectious Disease"/>
            <person name="Wu L."/>
            <person name="Ma J."/>
        </authorList>
    </citation>
    <scope>NUCLEOTIDE SEQUENCE [LARGE SCALE GENOMIC DNA]</scope>
    <source>
        <strain evidence="6 7">JCM 15921</strain>
    </source>
</reference>
<keyword evidence="4" id="KW-0812">Transmembrane</keyword>
<keyword evidence="2 6" id="KW-0012">Acyltransferase</keyword>
<evidence type="ECO:0000256" key="4">
    <source>
        <dbReference type="SAM" id="Phobius"/>
    </source>
</evidence>
<evidence type="ECO:0000256" key="1">
    <source>
        <dbReference type="ARBA" id="ARBA00022679"/>
    </source>
</evidence>
<feature type="region of interest" description="Disordered" evidence="3">
    <location>
        <begin position="259"/>
        <end position="289"/>
    </location>
</feature>
<keyword evidence="4" id="KW-0472">Membrane</keyword>
<sequence>MGRRPMKWRPGPSDRFYRFIVRTGLALRWLFRIRVLVTGREHLPKPGPLNDSPQASRRGKSRRVVPGQGAVVAITHFGYLDFAFAEMILWWHNRAQMRFLVTQGAADHWFAGPAVSAAGHVVVGYGSGVHAYDAAVARLLAGEYIAILPEAGVSRSFTVRECKTGAVRMASEAGVPIIPVSIWGAHRLMTRQHGFSPRRAWRAPVRIHVGEPILPDSLPDPAQDAQPATAQLARTLQHGIDVGMADFPLKPDPGAWWMPAALGGGAPTEEERRRLDAADGPRRPGARRR</sequence>
<name>A0ABN2YWX5_9MICC</name>
<keyword evidence="4" id="KW-1133">Transmembrane helix</keyword>
<dbReference type="Pfam" id="PF01553">
    <property type="entry name" value="Acyltransferase"/>
    <property type="match status" value="1"/>
</dbReference>
<dbReference type="SUPFAM" id="SSF69593">
    <property type="entry name" value="Glycerol-3-phosphate (1)-acyltransferase"/>
    <property type="match status" value="1"/>
</dbReference>
<evidence type="ECO:0000313" key="6">
    <source>
        <dbReference type="EMBL" id="GAA2132708.1"/>
    </source>
</evidence>
<feature type="compositionally biased region" description="Basic and acidic residues" evidence="3">
    <location>
        <begin position="269"/>
        <end position="282"/>
    </location>
</feature>
<evidence type="ECO:0000313" key="7">
    <source>
        <dbReference type="Proteomes" id="UP001500102"/>
    </source>
</evidence>
<dbReference type="EMBL" id="BAAAQB010000025">
    <property type="protein sequence ID" value="GAA2132708.1"/>
    <property type="molecule type" value="Genomic_DNA"/>
</dbReference>
<dbReference type="CDD" id="cd07989">
    <property type="entry name" value="LPLAT_AGPAT-like"/>
    <property type="match status" value="1"/>
</dbReference>
<dbReference type="PANTHER" id="PTHR10434">
    <property type="entry name" value="1-ACYL-SN-GLYCEROL-3-PHOSPHATE ACYLTRANSFERASE"/>
    <property type="match status" value="1"/>
</dbReference>
<dbReference type="PANTHER" id="PTHR10434:SF55">
    <property type="entry name" value="POSSIBLE ACYLTRANSFERASE"/>
    <property type="match status" value="1"/>
</dbReference>
<organism evidence="6 7">
    <name type="scientific">Arthrobacter humicola</name>
    <dbReference type="NCBI Taxonomy" id="409291"/>
    <lineage>
        <taxon>Bacteria</taxon>
        <taxon>Bacillati</taxon>
        <taxon>Actinomycetota</taxon>
        <taxon>Actinomycetes</taxon>
        <taxon>Micrococcales</taxon>
        <taxon>Micrococcaceae</taxon>
        <taxon>Arthrobacter</taxon>
    </lineage>
</organism>
<dbReference type="Proteomes" id="UP001500102">
    <property type="component" value="Unassembled WGS sequence"/>
</dbReference>
<dbReference type="InterPro" id="IPR002123">
    <property type="entry name" value="Plipid/glycerol_acylTrfase"/>
</dbReference>
<dbReference type="GO" id="GO:0016746">
    <property type="term" value="F:acyltransferase activity"/>
    <property type="evidence" value="ECO:0007669"/>
    <property type="project" value="UniProtKB-KW"/>
</dbReference>